<accession>C0QFM1</accession>
<dbReference type="GO" id="GO:0016987">
    <property type="term" value="F:sigma factor activity"/>
    <property type="evidence" value="ECO:0007669"/>
    <property type="project" value="UniProtKB-KW"/>
</dbReference>
<comment type="similarity">
    <text evidence="1 6">Belongs to the sigma-70 factor family. ECF subfamily.</text>
</comment>
<feature type="domain" description="RNA polymerase sigma factor 70 region 4 type 2" evidence="8">
    <location>
        <begin position="140"/>
        <end position="191"/>
    </location>
</feature>
<dbReference type="Gene3D" id="1.10.1740.10">
    <property type="match status" value="1"/>
</dbReference>
<dbReference type="SUPFAM" id="SSF88946">
    <property type="entry name" value="Sigma2 domain of RNA polymerase sigma factors"/>
    <property type="match status" value="1"/>
</dbReference>
<keyword evidence="4 6" id="KW-0238">DNA-binding</keyword>
<dbReference type="PANTHER" id="PTHR43133">
    <property type="entry name" value="RNA POLYMERASE ECF-TYPE SIGMA FACTO"/>
    <property type="match status" value="1"/>
</dbReference>
<organism evidence="9 10">
    <name type="scientific">Desulforapulum autotrophicum (strain ATCC 43914 / DSM 3382 / VKM B-1955 / HRM2)</name>
    <name type="common">Desulfobacterium autotrophicum</name>
    <dbReference type="NCBI Taxonomy" id="177437"/>
    <lineage>
        <taxon>Bacteria</taxon>
        <taxon>Pseudomonadati</taxon>
        <taxon>Thermodesulfobacteriota</taxon>
        <taxon>Desulfobacteria</taxon>
        <taxon>Desulfobacterales</taxon>
        <taxon>Desulfobacteraceae</taxon>
        <taxon>Desulforapulum</taxon>
    </lineage>
</organism>
<dbReference type="Pfam" id="PF04542">
    <property type="entry name" value="Sigma70_r2"/>
    <property type="match status" value="1"/>
</dbReference>
<dbReference type="GO" id="GO:0006352">
    <property type="term" value="P:DNA-templated transcription initiation"/>
    <property type="evidence" value="ECO:0007669"/>
    <property type="project" value="InterPro"/>
</dbReference>
<dbReference type="AlphaFoldDB" id="C0QFM1"/>
<evidence type="ECO:0000256" key="3">
    <source>
        <dbReference type="ARBA" id="ARBA00023082"/>
    </source>
</evidence>
<dbReference type="GO" id="GO:0003677">
    <property type="term" value="F:DNA binding"/>
    <property type="evidence" value="ECO:0007669"/>
    <property type="project" value="UniProtKB-KW"/>
</dbReference>
<dbReference type="STRING" id="177437.HRM2_02950"/>
<dbReference type="PANTHER" id="PTHR43133:SF51">
    <property type="entry name" value="RNA POLYMERASE SIGMA FACTOR"/>
    <property type="match status" value="1"/>
</dbReference>
<keyword evidence="5 6" id="KW-0804">Transcription</keyword>
<protein>
    <recommendedName>
        <fullName evidence="6">RNA polymerase sigma factor</fullName>
    </recommendedName>
</protein>
<dbReference type="GO" id="GO:0000428">
    <property type="term" value="C:DNA-directed RNA polymerase complex"/>
    <property type="evidence" value="ECO:0007669"/>
    <property type="project" value="UniProtKB-KW"/>
</dbReference>
<dbReference type="SUPFAM" id="SSF88659">
    <property type="entry name" value="Sigma3 and sigma4 domains of RNA polymerase sigma factors"/>
    <property type="match status" value="1"/>
</dbReference>
<dbReference type="Pfam" id="PF08281">
    <property type="entry name" value="Sigma70_r4_2"/>
    <property type="match status" value="1"/>
</dbReference>
<evidence type="ECO:0000313" key="9">
    <source>
        <dbReference type="EMBL" id="ACN13417.1"/>
    </source>
</evidence>
<evidence type="ECO:0000256" key="2">
    <source>
        <dbReference type="ARBA" id="ARBA00023015"/>
    </source>
</evidence>
<reference evidence="9 10" key="1">
    <citation type="journal article" date="2009" name="Environ. Microbiol.">
        <title>Genome sequence of Desulfobacterium autotrophicum HRM2, a marine sulfate reducer oxidizing organic carbon completely to carbon dioxide.</title>
        <authorList>
            <person name="Strittmatter A.W."/>
            <person name="Liesegang H."/>
            <person name="Rabus R."/>
            <person name="Decker I."/>
            <person name="Amann J."/>
            <person name="Andres S."/>
            <person name="Henne A."/>
            <person name="Fricke W.F."/>
            <person name="Martinez-Arias R."/>
            <person name="Bartels D."/>
            <person name="Goesmann A."/>
            <person name="Krause L."/>
            <person name="Puehler A."/>
            <person name="Klenk H.P."/>
            <person name="Richter M."/>
            <person name="Schuler M."/>
            <person name="Gloeckner F.O."/>
            <person name="Meyerdierks A."/>
            <person name="Gottschalk G."/>
            <person name="Amann R."/>
        </authorList>
    </citation>
    <scope>NUCLEOTIDE SEQUENCE [LARGE SCALE GENOMIC DNA]</scope>
    <source>
        <strain evidence="10">ATCC 43914 / DSM 3382 / HRM2</strain>
    </source>
</reference>
<dbReference type="Gene3D" id="1.10.10.10">
    <property type="entry name" value="Winged helix-like DNA-binding domain superfamily/Winged helix DNA-binding domain"/>
    <property type="match status" value="1"/>
</dbReference>
<evidence type="ECO:0000313" key="10">
    <source>
        <dbReference type="Proteomes" id="UP000000442"/>
    </source>
</evidence>
<evidence type="ECO:0000256" key="5">
    <source>
        <dbReference type="ARBA" id="ARBA00023163"/>
    </source>
</evidence>
<evidence type="ECO:0000256" key="1">
    <source>
        <dbReference type="ARBA" id="ARBA00010641"/>
    </source>
</evidence>
<dbReference type="InterPro" id="IPR007627">
    <property type="entry name" value="RNA_pol_sigma70_r2"/>
</dbReference>
<keyword evidence="10" id="KW-1185">Reference proteome</keyword>
<dbReference type="Proteomes" id="UP000000442">
    <property type="component" value="Chromosome"/>
</dbReference>
<sequence length="199" mass="23215">MENETIKSPAGLNLDEKHLIKELKLGREKAFRVLVDRYQRRLLKVSYGIVLEEEESLEIVQDVFVTVYRQIGSFRGDSRLFTWLVKITINLSLNWKRRWKRRFRWSHSSFEAHDAPPVRASENRIETPETLYRERELEADIMAAVETLPEKARVVFVLNTLEELSYGEIAQALDIKIGTVKSRLFQARKLLTAVLAQEG</sequence>
<dbReference type="InterPro" id="IPR013249">
    <property type="entry name" value="RNA_pol_sigma70_r4_t2"/>
</dbReference>
<dbReference type="InterPro" id="IPR036388">
    <property type="entry name" value="WH-like_DNA-bd_sf"/>
</dbReference>
<evidence type="ECO:0000259" key="8">
    <source>
        <dbReference type="Pfam" id="PF08281"/>
    </source>
</evidence>
<dbReference type="InterPro" id="IPR013325">
    <property type="entry name" value="RNA_pol_sigma_r2"/>
</dbReference>
<keyword evidence="9" id="KW-0240">DNA-directed RNA polymerase</keyword>
<evidence type="ECO:0000259" key="7">
    <source>
        <dbReference type="Pfam" id="PF04542"/>
    </source>
</evidence>
<dbReference type="KEGG" id="dat:HRM2_02950"/>
<dbReference type="CDD" id="cd06171">
    <property type="entry name" value="Sigma70_r4"/>
    <property type="match status" value="1"/>
</dbReference>
<proteinExistence type="inferred from homology"/>
<dbReference type="EMBL" id="CP001087">
    <property type="protein sequence ID" value="ACN13417.1"/>
    <property type="molecule type" value="Genomic_DNA"/>
</dbReference>
<evidence type="ECO:0000256" key="4">
    <source>
        <dbReference type="ARBA" id="ARBA00023125"/>
    </source>
</evidence>
<dbReference type="PROSITE" id="PS01063">
    <property type="entry name" value="SIGMA70_ECF"/>
    <property type="match status" value="1"/>
</dbReference>
<dbReference type="HOGENOM" id="CLU_047691_3_0_7"/>
<name>C0QFM1_DESAH</name>
<dbReference type="InterPro" id="IPR013324">
    <property type="entry name" value="RNA_pol_sigma_r3/r4-like"/>
</dbReference>
<gene>
    <name evidence="9" type="ordered locus">HRM2_02950</name>
</gene>
<dbReference type="eggNOG" id="COG1595">
    <property type="taxonomic scope" value="Bacteria"/>
</dbReference>
<dbReference type="InterPro" id="IPR039425">
    <property type="entry name" value="RNA_pol_sigma-70-like"/>
</dbReference>
<keyword evidence="2 6" id="KW-0805">Transcription regulation</keyword>
<dbReference type="InterPro" id="IPR014284">
    <property type="entry name" value="RNA_pol_sigma-70_dom"/>
</dbReference>
<evidence type="ECO:0000256" key="6">
    <source>
        <dbReference type="RuleBase" id="RU000716"/>
    </source>
</evidence>
<dbReference type="InterPro" id="IPR000838">
    <property type="entry name" value="RNA_pol_sigma70_ECF_CS"/>
</dbReference>
<feature type="domain" description="RNA polymerase sigma-70 region 2" evidence="7">
    <location>
        <begin position="34"/>
        <end position="101"/>
    </location>
</feature>
<dbReference type="NCBIfam" id="TIGR02937">
    <property type="entry name" value="sigma70-ECF"/>
    <property type="match status" value="1"/>
</dbReference>
<keyword evidence="3 6" id="KW-0731">Sigma factor</keyword>